<dbReference type="RefSeq" id="WP_345645816.1">
    <property type="nucleotide sequence ID" value="NZ_BAABEP010000014.1"/>
</dbReference>
<evidence type="ECO:0000313" key="3">
    <source>
        <dbReference type="Proteomes" id="UP001499884"/>
    </source>
</evidence>
<organism evidence="2 3">
    <name type="scientific">Streptomyces tremellae</name>
    <dbReference type="NCBI Taxonomy" id="1124239"/>
    <lineage>
        <taxon>Bacteria</taxon>
        <taxon>Bacillati</taxon>
        <taxon>Actinomycetota</taxon>
        <taxon>Actinomycetes</taxon>
        <taxon>Kitasatosporales</taxon>
        <taxon>Streptomycetaceae</taxon>
        <taxon>Streptomyces</taxon>
    </lineage>
</organism>
<gene>
    <name evidence="2" type="ORF">GCM10023082_26880</name>
</gene>
<dbReference type="EMBL" id="BAABEP010000014">
    <property type="protein sequence ID" value="GAA3727538.1"/>
    <property type="molecule type" value="Genomic_DNA"/>
</dbReference>
<dbReference type="Proteomes" id="UP001499884">
    <property type="component" value="Unassembled WGS sequence"/>
</dbReference>
<proteinExistence type="predicted"/>
<evidence type="ECO:0000313" key="2">
    <source>
        <dbReference type="EMBL" id="GAA3727538.1"/>
    </source>
</evidence>
<evidence type="ECO:0000256" key="1">
    <source>
        <dbReference type="SAM" id="MobiDB-lite"/>
    </source>
</evidence>
<accession>A0ABP7EY11</accession>
<keyword evidence="3" id="KW-1185">Reference proteome</keyword>
<feature type="region of interest" description="Disordered" evidence="1">
    <location>
        <begin position="36"/>
        <end position="63"/>
    </location>
</feature>
<comment type="caution">
    <text evidence="2">The sequence shown here is derived from an EMBL/GenBank/DDBJ whole genome shotgun (WGS) entry which is preliminary data.</text>
</comment>
<protein>
    <submittedName>
        <fullName evidence="2">Uncharacterized protein</fullName>
    </submittedName>
</protein>
<name>A0ABP7EY11_9ACTN</name>
<sequence>MTPHEIALLTLGATLGSLLTSVCQLGTGMAADARARRASARAEQHRTHALLPADETGRRRGSR</sequence>
<reference evidence="3" key="1">
    <citation type="journal article" date="2019" name="Int. J. Syst. Evol. Microbiol.">
        <title>The Global Catalogue of Microorganisms (GCM) 10K type strain sequencing project: providing services to taxonomists for standard genome sequencing and annotation.</title>
        <authorList>
            <consortium name="The Broad Institute Genomics Platform"/>
            <consortium name="The Broad Institute Genome Sequencing Center for Infectious Disease"/>
            <person name="Wu L."/>
            <person name="Ma J."/>
        </authorList>
    </citation>
    <scope>NUCLEOTIDE SEQUENCE [LARGE SCALE GENOMIC DNA]</scope>
    <source>
        <strain evidence="3">JCM 30846</strain>
    </source>
</reference>